<sequence length="664" mass="75265">MSGYESGEGAAEATFTSDFEGLSDATSTSQAYSVPEPPKKKAKKRFVKYRPEWELRHPNIRKSSDDVYKVKCNICNKDFSIAYGGERDIKTHEAGSQHKKNASGRAKMATISAYLQPSFQPEVAKVTAAEVTQVYHAVKHHISYRSLDCGFKLSKVIYPDSSIAAKASCGRTKASSITKTVLAPLSLQQAYEDLQDGYFSVCSDASNKGNIKLYPLLLRHFNFTSGVTYTLLDFYDDDEAETATAIAQQITNKLKEHGLKLEHAAAYCGDNASVNYGRHHSVFQLLKRANEDILPANCPAHILHNCAKQAINGLSMDVESFVLKVYNHFSSSAKRTAELREFFSFVDLEWQPLFRHVPTRWLTLFPAIDRLLKCWAALKSYFLSLGQEKTPTAIWDFLGLESGEAAMSRGEAYLFFVHDILIIFNVSILQLEKDELSAPEVPGIFRILRNNLKDRLENRFFGFQVHNYVMSHDSELSATMQRDFLTFLERSLKYLEKWFDFSESHYLSAIEPCCLREVLTFQQLCKAADAINLSRHLDVQYLFNEYSLIAPALRAVVGSNLPCAQKWLSAFSKLPCDVPNIKKLMSFILSLPGSNAPTERIFSQLKFTWTDTRNRCDVELVKAELQVQVNMKHSCADFYQFSLRNKELQTSASSDKKYSFKNKH</sequence>
<evidence type="ECO:0000256" key="1">
    <source>
        <dbReference type="SAM" id="MobiDB-lite"/>
    </source>
</evidence>
<dbReference type="InterPro" id="IPR008906">
    <property type="entry name" value="HATC_C_dom"/>
</dbReference>
<proteinExistence type="predicted"/>
<dbReference type="GO" id="GO:0046983">
    <property type="term" value="F:protein dimerization activity"/>
    <property type="evidence" value="ECO:0007669"/>
    <property type="project" value="InterPro"/>
</dbReference>
<evidence type="ECO:0000313" key="3">
    <source>
        <dbReference type="EMBL" id="KAJ1174180.1"/>
    </source>
</evidence>
<name>A0AAV7TD73_PLEWA</name>
<dbReference type="EMBL" id="JANPWB010000007">
    <property type="protein sequence ID" value="KAJ1174180.1"/>
    <property type="molecule type" value="Genomic_DNA"/>
</dbReference>
<dbReference type="PANTHER" id="PTHR37162">
    <property type="entry name" value="HAT FAMILY DIMERISATION DOMAINCONTAINING PROTEIN-RELATED"/>
    <property type="match status" value="1"/>
</dbReference>
<evidence type="ECO:0000259" key="2">
    <source>
        <dbReference type="Pfam" id="PF05699"/>
    </source>
</evidence>
<evidence type="ECO:0000313" key="4">
    <source>
        <dbReference type="Proteomes" id="UP001066276"/>
    </source>
</evidence>
<dbReference type="SUPFAM" id="SSF53098">
    <property type="entry name" value="Ribonuclease H-like"/>
    <property type="match status" value="1"/>
</dbReference>
<protein>
    <recommendedName>
        <fullName evidence="2">HAT C-terminal dimerisation domain-containing protein</fullName>
    </recommendedName>
</protein>
<dbReference type="Proteomes" id="UP001066276">
    <property type="component" value="Chromosome 4_1"/>
</dbReference>
<comment type="caution">
    <text evidence="3">The sequence shown here is derived from an EMBL/GenBank/DDBJ whole genome shotgun (WGS) entry which is preliminary data.</text>
</comment>
<feature type="domain" description="HAT C-terminal dimerisation" evidence="2">
    <location>
        <begin position="577"/>
        <end position="626"/>
    </location>
</feature>
<dbReference type="AlphaFoldDB" id="A0AAV7TD73"/>
<dbReference type="PANTHER" id="PTHR37162:SF1">
    <property type="entry name" value="BED-TYPE DOMAIN-CONTAINING PROTEIN"/>
    <property type="match status" value="1"/>
</dbReference>
<reference evidence="3" key="1">
    <citation type="journal article" date="2022" name="bioRxiv">
        <title>Sequencing and chromosome-scale assembly of the giantPleurodeles waltlgenome.</title>
        <authorList>
            <person name="Brown T."/>
            <person name="Elewa A."/>
            <person name="Iarovenko S."/>
            <person name="Subramanian E."/>
            <person name="Araus A.J."/>
            <person name="Petzold A."/>
            <person name="Susuki M."/>
            <person name="Suzuki K.-i.T."/>
            <person name="Hayashi T."/>
            <person name="Toyoda A."/>
            <person name="Oliveira C."/>
            <person name="Osipova E."/>
            <person name="Leigh N.D."/>
            <person name="Simon A."/>
            <person name="Yun M.H."/>
        </authorList>
    </citation>
    <scope>NUCLEOTIDE SEQUENCE</scope>
    <source>
        <strain evidence="3">20211129_DDA</strain>
        <tissue evidence="3">Liver</tissue>
    </source>
</reference>
<keyword evidence="4" id="KW-1185">Reference proteome</keyword>
<accession>A0AAV7TD73</accession>
<dbReference type="InterPro" id="IPR012337">
    <property type="entry name" value="RNaseH-like_sf"/>
</dbReference>
<gene>
    <name evidence="3" type="ORF">NDU88_006003</name>
</gene>
<organism evidence="3 4">
    <name type="scientific">Pleurodeles waltl</name>
    <name type="common">Iberian ribbed newt</name>
    <dbReference type="NCBI Taxonomy" id="8319"/>
    <lineage>
        <taxon>Eukaryota</taxon>
        <taxon>Metazoa</taxon>
        <taxon>Chordata</taxon>
        <taxon>Craniata</taxon>
        <taxon>Vertebrata</taxon>
        <taxon>Euteleostomi</taxon>
        <taxon>Amphibia</taxon>
        <taxon>Batrachia</taxon>
        <taxon>Caudata</taxon>
        <taxon>Salamandroidea</taxon>
        <taxon>Salamandridae</taxon>
        <taxon>Pleurodelinae</taxon>
        <taxon>Pleurodeles</taxon>
    </lineage>
</organism>
<feature type="region of interest" description="Disordered" evidence="1">
    <location>
        <begin position="1"/>
        <end position="45"/>
    </location>
</feature>
<dbReference type="Pfam" id="PF05699">
    <property type="entry name" value="Dimer_Tnp_hAT"/>
    <property type="match status" value="1"/>
</dbReference>